<dbReference type="Proteomes" id="UP000265520">
    <property type="component" value="Unassembled WGS sequence"/>
</dbReference>
<comment type="caution">
    <text evidence="1">The sequence shown here is derived from an EMBL/GenBank/DDBJ whole genome shotgun (WGS) entry which is preliminary data.</text>
</comment>
<feature type="non-terminal residue" evidence="1">
    <location>
        <position position="92"/>
    </location>
</feature>
<evidence type="ECO:0000313" key="1">
    <source>
        <dbReference type="EMBL" id="MCI50291.1"/>
    </source>
</evidence>
<evidence type="ECO:0000313" key="2">
    <source>
        <dbReference type="Proteomes" id="UP000265520"/>
    </source>
</evidence>
<reference evidence="1 2" key="1">
    <citation type="journal article" date="2018" name="Front. Plant Sci.">
        <title>Red Clover (Trifolium pratense) and Zigzag Clover (T. medium) - A Picture of Genomic Similarities and Differences.</title>
        <authorList>
            <person name="Dluhosova J."/>
            <person name="Istvanek J."/>
            <person name="Nedelnik J."/>
            <person name="Repkova J."/>
        </authorList>
    </citation>
    <scope>NUCLEOTIDE SEQUENCE [LARGE SCALE GENOMIC DNA]</scope>
    <source>
        <strain evidence="2">cv. 10/8</strain>
        <tissue evidence="1">Leaf</tissue>
    </source>
</reference>
<sequence length="92" mass="10339">MFYVIIVENRINKFTFTRGKDIKKCFHHTVEVANDAQLHVSVICIKVTPSEIVIGGFQPVGAGGRWNGIFGQKYVCRIKVNIQSFQLGAARE</sequence>
<keyword evidence="2" id="KW-1185">Reference proteome</keyword>
<dbReference type="EMBL" id="LXQA010414226">
    <property type="protein sequence ID" value="MCI50291.1"/>
    <property type="molecule type" value="Genomic_DNA"/>
</dbReference>
<organism evidence="1 2">
    <name type="scientific">Trifolium medium</name>
    <dbReference type="NCBI Taxonomy" id="97028"/>
    <lineage>
        <taxon>Eukaryota</taxon>
        <taxon>Viridiplantae</taxon>
        <taxon>Streptophyta</taxon>
        <taxon>Embryophyta</taxon>
        <taxon>Tracheophyta</taxon>
        <taxon>Spermatophyta</taxon>
        <taxon>Magnoliopsida</taxon>
        <taxon>eudicotyledons</taxon>
        <taxon>Gunneridae</taxon>
        <taxon>Pentapetalae</taxon>
        <taxon>rosids</taxon>
        <taxon>fabids</taxon>
        <taxon>Fabales</taxon>
        <taxon>Fabaceae</taxon>
        <taxon>Papilionoideae</taxon>
        <taxon>50 kb inversion clade</taxon>
        <taxon>NPAAA clade</taxon>
        <taxon>Hologalegina</taxon>
        <taxon>IRL clade</taxon>
        <taxon>Trifolieae</taxon>
        <taxon>Trifolium</taxon>
    </lineage>
</organism>
<accession>A0A392SN36</accession>
<protein>
    <submittedName>
        <fullName evidence="1">Uncharacterized protein</fullName>
    </submittedName>
</protein>
<dbReference type="AlphaFoldDB" id="A0A392SN36"/>
<name>A0A392SN36_9FABA</name>
<proteinExistence type="predicted"/>